<dbReference type="OrthoDB" id="10263741at2759"/>
<comment type="caution">
    <text evidence="3">The sequence shown here is derived from an EMBL/GenBank/DDBJ whole genome shotgun (WGS) entry which is preliminary data.</text>
</comment>
<dbReference type="SMART" id="SM00151">
    <property type="entry name" value="SWIB"/>
    <property type="match status" value="1"/>
</dbReference>
<dbReference type="Proteomes" id="UP000698800">
    <property type="component" value="Unassembled WGS sequence"/>
</dbReference>
<evidence type="ECO:0000259" key="2">
    <source>
        <dbReference type="PROSITE" id="PS51925"/>
    </source>
</evidence>
<dbReference type="InterPro" id="IPR019835">
    <property type="entry name" value="SWIB_domain"/>
</dbReference>
<organism evidence="3 4">
    <name type="scientific">Glutinoglossum americanum</name>
    <dbReference type="NCBI Taxonomy" id="1670608"/>
    <lineage>
        <taxon>Eukaryota</taxon>
        <taxon>Fungi</taxon>
        <taxon>Dikarya</taxon>
        <taxon>Ascomycota</taxon>
        <taxon>Pezizomycotina</taxon>
        <taxon>Geoglossomycetes</taxon>
        <taxon>Geoglossales</taxon>
        <taxon>Geoglossaceae</taxon>
        <taxon>Glutinoglossum</taxon>
    </lineage>
</organism>
<dbReference type="CDD" id="cd10568">
    <property type="entry name" value="SWIB_like"/>
    <property type="match status" value="1"/>
</dbReference>
<feature type="compositionally biased region" description="Acidic residues" evidence="1">
    <location>
        <begin position="306"/>
        <end position="336"/>
    </location>
</feature>
<feature type="domain" description="DM2" evidence="2">
    <location>
        <begin position="426"/>
        <end position="503"/>
    </location>
</feature>
<evidence type="ECO:0000256" key="1">
    <source>
        <dbReference type="SAM" id="MobiDB-lite"/>
    </source>
</evidence>
<dbReference type="AlphaFoldDB" id="A0A9P8HV86"/>
<feature type="compositionally biased region" description="Basic and acidic residues" evidence="1">
    <location>
        <begin position="194"/>
        <end position="211"/>
    </location>
</feature>
<feature type="compositionally biased region" description="Gly residues" evidence="1">
    <location>
        <begin position="615"/>
        <end position="625"/>
    </location>
</feature>
<dbReference type="SUPFAM" id="SSF47592">
    <property type="entry name" value="SWIB/MDM2 domain"/>
    <property type="match status" value="1"/>
</dbReference>
<evidence type="ECO:0000313" key="4">
    <source>
        <dbReference type="Proteomes" id="UP000698800"/>
    </source>
</evidence>
<accession>A0A9P8HV86</accession>
<feature type="region of interest" description="Disordered" evidence="1">
    <location>
        <begin position="615"/>
        <end position="637"/>
    </location>
</feature>
<proteinExistence type="predicted"/>
<sequence>MHDEWFPWKAEEPYKATQDGLTNINRKIRQKRSCLVLFLVDQGQPTKHSSSRSHMKRNHDEKKFSFENEDHQKLRRQGARRQLELDRRRDVQCRTFKLAIRMLERGRLNKRKEEKGQKAGGGEALYTHGRNIAATRSKPLSNALLTTLQAHDAVQGRFLSDAVAYHAGPMISSSHPQVALTPAQQQAQQQAAAQERELAKRRSRKPTDKNIPDGVEDVIVGDGVKRYRELREVERRLDAAMMRKRLDIQDSVNRNVKRHKTMRIWISNTAENQPWQANSLDENAFDFSTGIEATYKVRIEGRLLDDEDDKDVSDSEDSEDEKDAADGDGDAMDESNAEAKSKETAKPPPLAPQPRKKLPHFFKYITIELDRSKTLQADATTQIEWKKPPQQAGATSLPLAADFDCLEFERKGDENINCTVNLVRDENPERHRLSKELAEVLDTDEETRAGVVMGVWEYVKTMGLQEDEEKRGVRCDERLRAIFKQDTVYFPQIPDLILPHLSPLPPLQLPYTIRVDPHYHTSTPMPTPTIYDVLVPLDDPLRTRMAAILTSPTYPATLRTLASLDDTLSHLVQAIAHSRAKHGFFEAMGRDPAGFLSRWGGSQRRDLEVILGEATRGGGEDGSAGGEEWRRGGKGGVWGSEGVRESVGLWLAKGGR</sequence>
<keyword evidence="4" id="KW-1185">Reference proteome</keyword>
<feature type="region of interest" description="Disordered" evidence="1">
    <location>
        <begin position="45"/>
        <end position="81"/>
    </location>
</feature>
<feature type="compositionally biased region" description="Low complexity" evidence="1">
    <location>
        <begin position="183"/>
        <end position="193"/>
    </location>
</feature>
<dbReference type="PANTHER" id="PTHR13844">
    <property type="entry name" value="SWI/SNF-RELATED MATRIX-ASSOCIATED ACTIN-DEPENDENT REGULATOR OF CHROMATIN SUBFAMILY D"/>
    <property type="match status" value="1"/>
</dbReference>
<feature type="region of interest" description="Disordered" evidence="1">
    <location>
        <begin position="306"/>
        <end position="357"/>
    </location>
</feature>
<reference evidence="3" key="1">
    <citation type="submission" date="2021-03" db="EMBL/GenBank/DDBJ databases">
        <title>Comparative genomics and phylogenomic investigation of the class Geoglossomycetes provide insights into ecological specialization and systematics.</title>
        <authorList>
            <person name="Melie T."/>
            <person name="Pirro S."/>
            <person name="Miller A.N."/>
            <person name="Quandt A."/>
        </authorList>
    </citation>
    <scope>NUCLEOTIDE SEQUENCE</scope>
    <source>
        <strain evidence="3">GBOQ0MN5Z8</strain>
    </source>
</reference>
<dbReference type="Gene3D" id="1.10.245.10">
    <property type="entry name" value="SWIB/MDM2 domain"/>
    <property type="match status" value="1"/>
</dbReference>
<evidence type="ECO:0000313" key="3">
    <source>
        <dbReference type="EMBL" id="KAH0536293.1"/>
    </source>
</evidence>
<feature type="compositionally biased region" description="Basic and acidic residues" evidence="1">
    <location>
        <begin position="58"/>
        <end position="72"/>
    </location>
</feature>
<dbReference type="PROSITE" id="PS51925">
    <property type="entry name" value="SWIB_MDM2"/>
    <property type="match status" value="1"/>
</dbReference>
<dbReference type="Pfam" id="PF02201">
    <property type="entry name" value="SWIB"/>
    <property type="match status" value="1"/>
</dbReference>
<gene>
    <name evidence="3" type="ORF">FGG08_006831</name>
</gene>
<feature type="region of interest" description="Disordered" evidence="1">
    <location>
        <begin position="175"/>
        <end position="216"/>
    </location>
</feature>
<protein>
    <recommendedName>
        <fullName evidence="2">DM2 domain-containing protein</fullName>
    </recommendedName>
</protein>
<dbReference type="InterPro" id="IPR036885">
    <property type="entry name" value="SWIB_MDM2_dom_sf"/>
</dbReference>
<dbReference type="EMBL" id="JAGHQL010000217">
    <property type="protein sequence ID" value="KAH0536293.1"/>
    <property type="molecule type" value="Genomic_DNA"/>
</dbReference>
<name>A0A9P8HV86_9PEZI</name>
<dbReference type="InterPro" id="IPR003121">
    <property type="entry name" value="SWIB_MDM2_domain"/>
</dbReference>